<reference evidence="3" key="1">
    <citation type="submission" date="2023-02" db="EMBL/GenBank/DDBJ databases">
        <title>Tahibacter soli sp. nov. isolated from soil.</title>
        <authorList>
            <person name="Baek J.H."/>
            <person name="Lee J.K."/>
            <person name="Choi D.G."/>
            <person name="Jeon C.O."/>
        </authorList>
    </citation>
    <scope>NUCLEOTIDE SEQUENCE</scope>
    <source>
        <strain evidence="3">BL</strain>
    </source>
</reference>
<dbReference type="Proteomes" id="UP001139971">
    <property type="component" value="Unassembled WGS sequence"/>
</dbReference>
<proteinExistence type="predicted"/>
<dbReference type="Gene3D" id="3.40.50.1820">
    <property type="entry name" value="alpha/beta hydrolase"/>
    <property type="match status" value="1"/>
</dbReference>
<evidence type="ECO:0000256" key="2">
    <source>
        <dbReference type="SAM" id="SignalP"/>
    </source>
</evidence>
<gene>
    <name evidence="3" type="ORF">OD750_005135</name>
</gene>
<evidence type="ECO:0000313" key="4">
    <source>
        <dbReference type="Proteomes" id="UP001139971"/>
    </source>
</evidence>
<feature type="chain" id="PRO_5040763331" evidence="2">
    <location>
        <begin position="23"/>
        <end position="251"/>
    </location>
</feature>
<name>A0A9X3YJJ1_9GAMM</name>
<dbReference type="EMBL" id="JAOVZO020000003">
    <property type="protein sequence ID" value="MDC8011928.1"/>
    <property type="molecule type" value="Genomic_DNA"/>
</dbReference>
<dbReference type="PANTHER" id="PTHR43037:SF1">
    <property type="entry name" value="BLL1128 PROTEIN"/>
    <property type="match status" value="1"/>
</dbReference>
<dbReference type="PANTHER" id="PTHR43037">
    <property type="entry name" value="UNNAMED PRODUCT-RELATED"/>
    <property type="match status" value="1"/>
</dbReference>
<evidence type="ECO:0000313" key="3">
    <source>
        <dbReference type="EMBL" id="MDC8011928.1"/>
    </source>
</evidence>
<evidence type="ECO:0000256" key="1">
    <source>
        <dbReference type="ARBA" id="ARBA00022729"/>
    </source>
</evidence>
<dbReference type="RefSeq" id="WP_263543194.1">
    <property type="nucleotide sequence ID" value="NZ_JAOVZO020000003.1"/>
</dbReference>
<comment type="caution">
    <text evidence="3">The sequence shown here is derived from an EMBL/GenBank/DDBJ whole genome shotgun (WGS) entry which is preliminary data.</text>
</comment>
<organism evidence="3 4">
    <name type="scientific">Tahibacter soli</name>
    <dbReference type="NCBI Taxonomy" id="2983605"/>
    <lineage>
        <taxon>Bacteria</taxon>
        <taxon>Pseudomonadati</taxon>
        <taxon>Pseudomonadota</taxon>
        <taxon>Gammaproteobacteria</taxon>
        <taxon>Lysobacterales</taxon>
        <taxon>Rhodanobacteraceae</taxon>
        <taxon>Tahibacter</taxon>
    </lineage>
</organism>
<accession>A0A9X3YJJ1</accession>
<feature type="signal peptide" evidence="2">
    <location>
        <begin position="1"/>
        <end position="22"/>
    </location>
</feature>
<keyword evidence="4" id="KW-1185">Reference proteome</keyword>
<dbReference type="AlphaFoldDB" id="A0A9X3YJJ1"/>
<protein>
    <submittedName>
        <fullName evidence="3">Uncharacterized protein</fullName>
    </submittedName>
</protein>
<dbReference type="InterPro" id="IPR050955">
    <property type="entry name" value="Plant_Biomass_Hydrol_Est"/>
</dbReference>
<dbReference type="SUPFAM" id="SSF53474">
    <property type="entry name" value="alpha/beta-Hydrolases"/>
    <property type="match status" value="1"/>
</dbReference>
<keyword evidence="1 2" id="KW-0732">Signal</keyword>
<dbReference type="InterPro" id="IPR029058">
    <property type="entry name" value="AB_hydrolase_fold"/>
</dbReference>
<sequence>MRLYGSIAGFLFALAAPGAVRAVDDAALAAFTAAPGNDYRAIETPGRRNGERLPLIVFLHGDGQDGTDNVSQLEGYGNGSMELIDTALAGRIPLVYVAPQTTGAYWPPTRVAAVVADALKRFPIDRRRIVLTGLSSGATGVWDALKLKPDCYAAGVPMSGATNVTGLAPLVGVPLWLFHGEKDDDTDVETGDGGDLVGSRAIVRALRAMGAAPRYTEYPNERHVIWHRAYAEDALLPWMLDARSRRACAFP</sequence>